<keyword evidence="3" id="KW-1185">Reference proteome</keyword>
<evidence type="ECO:0000256" key="1">
    <source>
        <dbReference type="SAM" id="Phobius"/>
    </source>
</evidence>
<dbReference type="WBParaSite" id="SRAE_2000529100.1">
    <property type="protein sequence ID" value="SRAE_2000529100.1"/>
    <property type="gene ID" value="WBGene00265551"/>
</dbReference>
<evidence type="ECO:0000313" key="2">
    <source>
        <dbReference type="EMBL" id="CEF70666.1"/>
    </source>
</evidence>
<feature type="transmembrane region" description="Helical" evidence="1">
    <location>
        <begin position="15"/>
        <end position="36"/>
    </location>
</feature>
<reference evidence="4" key="2">
    <citation type="submission" date="2020-12" db="UniProtKB">
        <authorList>
            <consortium name="WormBaseParasite"/>
        </authorList>
    </citation>
    <scope>IDENTIFICATION</scope>
</reference>
<dbReference type="EMBL" id="LN609529">
    <property type="protein sequence ID" value="CEF70666.1"/>
    <property type="molecule type" value="Genomic_DNA"/>
</dbReference>
<evidence type="ECO:0000313" key="5">
    <source>
        <dbReference type="WormBase" id="SRAE_2000529100"/>
    </source>
</evidence>
<keyword evidence="1" id="KW-1133">Transmembrane helix</keyword>
<gene>
    <name evidence="2 4 5" type="ORF">SRAE_2000529100</name>
</gene>
<dbReference type="Proteomes" id="UP000035682">
    <property type="component" value="Unplaced"/>
</dbReference>
<evidence type="ECO:0000313" key="3">
    <source>
        <dbReference type="Proteomes" id="UP000035682"/>
    </source>
</evidence>
<keyword evidence="1" id="KW-0472">Membrane</keyword>
<reference evidence="2 3" key="1">
    <citation type="submission" date="2014-09" db="EMBL/GenBank/DDBJ databases">
        <authorList>
            <person name="Martin A.A."/>
        </authorList>
    </citation>
    <scope>NUCLEOTIDE SEQUENCE</scope>
    <source>
        <strain evidence="3">ED321</strain>
        <strain evidence="2">ED321 Heterogonic</strain>
    </source>
</reference>
<evidence type="ECO:0000313" key="4">
    <source>
        <dbReference type="WBParaSite" id="SRAE_2000529100.1"/>
    </source>
</evidence>
<name>A0A090LLR8_STRRB</name>
<dbReference type="GeneID" id="36383044"/>
<proteinExistence type="predicted"/>
<dbReference type="CTD" id="36383044"/>
<sequence>MYFDTIKNEYSIENILAIVFIPFVLMTLCIGISLIISKFFYLKGIEDNTVNFSGLSLNDSEQQNFEINIF</sequence>
<organism evidence="2">
    <name type="scientific">Strongyloides ratti</name>
    <name type="common">Parasitic roundworm</name>
    <dbReference type="NCBI Taxonomy" id="34506"/>
    <lineage>
        <taxon>Eukaryota</taxon>
        <taxon>Metazoa</taxon>
        <taxon>Ecdysozoa</taxon>
        <taxon>Nematoda</taxon>
        <taxon>Chromadorea</taxon>
        <taxon>Rhabditida</taxon>
        <taxon>Tylenchina</taxon>
        <taxon>Panagrolaimomorpha</taxon>
        <taxon>Strongyloidoidea</taxon>
        <taxon>Strongyloididae</taxon>
        <taxon>Strongyloides</taxon>
    </lineage>
</organism>
<dbReference type="WormBase" id="SRAE_2000529100">
    <property type="protein sequence ID" value="SRP05735"/>
    <property type="gene ID" value="WBGene00265551"/>
</dbReference>
<accession>A0A090LLR8</accession>
<dbReference type="RefSeq" id="XP_024509862.1">
    <property type="nucleotide sequence ID" value="XM_024644288.1"/>
</dbReference>
<keyword evidence="1" id="KW-0812">Transmembrane</keyword>
<dbReference type="AlphaFoldDB" id="A0A090LLR8"/>
<protein>
    <submittedName>
        <fullName evidence="2 4">Uncharacterized protein</fullName>
    </submittedName>
</protein>